<dbReference type="EMBL" id="ML996098">
    <property type="protein sequence ID" value="KAF2741119.1"/>
    <property type="molecule type" value="Genomic_DNA"/>
</dbReference>
<evidence type="ECO:0000256" key="4">
    <source>
        <dbReference type="ARBA" id="ARBA00023002"/>
    </source>
</evidence>
<dbReference type="PANTHER" id="PTHR43735">
    <property type="entry name" value="APOPTOSIS-INDUCING FACTOR 1"/>
    <property type="match status" value="1"/>
</dbReference>
<reference evidence="6" key="1">
    <citation type="journal article" date="2020" name="Stud. Mycol.">
        <title>101 Dothideomycetes genomes: a test case for predicting lifestyles and emergence of pathogens.</title>
        <authorList>
            <person name="Haridas S."/>
            <person name="Albert R."/>
            <person name="Binder M."/>
            <person name="Bloem J."/>
            <person name="Labutti K."/>
            <person name="Salamov A."/>
            <person name="Andreopoulos B."/>
            <person name="Baker S."/>
            <person name="Barry K."/>
            <person name="Bills G."/>
            <person name="Bluhm B."/>
            <person name="Cannon C."/>
            <person name="Castanera R."/>
            <person name="Culley D."/>
            <person name="Daum C."/>
            <person name="Ezra D."/>
            <person name="Gonzalez J."/>
            <person name="Henrissat B."/>
            <person name="Kuo A."/>
            <person name="Liang C."/>
            <person name="Lipzen A."/>
            <person name="Lutzoni F."/>
            <person name="Magnuson J."/>
            <person name="Mondo S."/>
            <person name="Nolan M."/>
            <person name="Ohm R."/>
            <person name="Pangilinan J."/>
            <person name="Park H.-J."/>
            <person name="Ramirez L."/>
            <person name="Alfaro M."/>
            <person name="Sun H."/>
            <person name="Tritt A."/>
            <person name="Yoshinaga Y."/>
            <person name="Zwiers L.-H."/>
            <person name="Turgeon B."/>
            <person name="Goodwin S."/>
            <person name="Spatafora J."/>
            <person name="Crous P."/>
            <person name="Grigoriev I."/>
        </authorList>
    </citation>
    <scope>NUCLEOTIDE SEQUENCE</scope>
    <source>
        <strain evidence="6">CBS 125425</strain>
    </source>
</reference>
<dbReference type="GO" id="GO:0005737">
    <property type="term" value="C:cytoplasm"/>
    <property type="evidence" value="ECO:0007669"/>
    <property type="project" value="TreeGrafter"/>
</dbReference>
<dbReference type="SUPFAM" id="SSF51905">
    <property type="entry name" value="FAD/NAD(P)-binding domain"/>
    <property type="match status" value="1"/>
</dbReference>
<dbReference type="OrthoDB" id="202203at2759"/>
<dbReference type="InterPro" id="IPR023753">
    <property type="entry name" value="FAD/NAD-binding_dom"/>
</dbReference>
<dbReference type="GO" id="GO:0004174">
    <property type="term" value="F:electron-transferring-flavoprotein dehydrogenase activity"/>
    <property type="evidence" value="ECO:0007669"/>
    <property type="project" value="TreeGrafter"/>
</dbReference>
<dbReference type="Pfam" id="PF07992">
    <property type="entry name" value="Pyr_redox_2"/>
    <property type="match status" value="1"/>
</dbReference>
<evidence type="ECO:0000256" key="2">
    <source>
        <dbReference type="ARBA" id="ARBA00022630"/>
    </source>
</evidence>
<dbReference type="Proteomes" id="UP000799444">
    <property type="component" value="Unassembled WGS sequence"/>
</dbReference>
<dbReference type="PRINTS" id="PR00411">
    <property type="entry name" value="PNDRDTASEI"/>
</dbReference>
<keyword evidence="3" id="KW-0274">FAD</keyword>
<sequence length="424" mass="44536">MSENILIIGASFAGIGAAHYALKHVVPALPKTDGKTYTVTLVNPSKDFFWRIAAPRAVVSKTLMPASKILYPIEPGFKSYGKSFNFVLGTATSVDSAAQSVSITTASGEQQQIPYTALIIATGMATHSPLFTQTTDAASLTSSYDAFQKLLPSAKTIVIGGAGPVGVETAGEIAEALNGKPGLFASAPKNPKAKVTLVSAEKKMLPVLRESISQKADKYLKRLGVDIAYSTRVVSATAGPDGSKTKVELSDGKTIDADIYLDCTGGDPQTSWLPPSWLNERGKVAADPKTLRVPAAGPRVYVIGDAGSYTRGGVIDMGLALPVALTNLKIDLTAHISGKAATSERHYTADTKESQVCPIGTSKGVGAFGGRELPSIMVWMIKGRDYLVGQMAQKTVDGGQWLKETKYEPQTLKAAPQTAGLSSG</sequence>
<dbReference type="GO" id="GO:0050660">
    <property type="term" value="F:flavin adenine dinucleotide binding"/>
    <property type="evidence" value="ECO:0007669"/>
    <property type="project" value="TreeGrafter"/>
</dbReference>
<evidence type="ECO:0000313" key="7">
    <source>
        <dbReference type="Proteomes" id="UP000799444"/>
    </source>
</evidence>
<keyword evidence="2" id="KW-0285">Flavoprotein</keyword>
<dbReference type="Gene3D" id="3.50.50.100">
    <property type="match status" value="1"/>
</dbReference>
<keyword evidence="7" id="KW-1185">Reference proteome</keyword>
<name>A0A9P4V7N6_9PLEO</name>
<gene>
    <name evidence="6" type="ORF">EJ04DRAFT_114130</name>
</gene>
<keyword evidence="4" id="KW-0560">Oxidoreductase</keyword>
<protein>
    <submittedName>
        <fullName evidence="6">FAD/NAD(P)-binding domain-containing protein</fullName>
    </submittedName>
</protein>
<evidence type="ECO:0000259" key="5">
    <source>
        <dbReference type="Pfam" id="PF07992"/>
    </source>
</evidence>
<feature type="domain" description="FAD/NAD(P)-binding" evidence="5">
    <location>
        <begin position="4"/>
        <end position="306"/>
    </location>
</feature>
<dbReference type="AlphaFoldDB" id="A0A9P4V7N6"/>
<comment type="similarity">
    <text evidence="1">Belongs to the FAD-dependent oxidoreductase family.</text>
</comment>
<comment type="caution">
    <text evidence="6">The sequence shown here is derived from an EMBL/GenBank/DDBJ whole genome shotgun (WGS) entry which is preliminary data.</text>
</comment>
<evidence type="ECO:0000313" key="6">
    <source>
        <dbReference type="EMBL" id="KAF2741119.1"/>
    </source>
</evidence>
<evidence type="ECO:0000256" key="1">
    <source>
        <dbReference type="ARBA" id="ARBA00006442"/>
    </source>
</evidence>
<proteinExistence type="inferred from homology"/>
<dbReference type="InterPro" id="IPR036188">
    <property type="entry name" value="FAD/NAD-bd_sf"/>
</dbReference>
<dbReference type="PRINTS" id="PR00368">
    <property type="entry name" value="FADPNR"/>
</dbReference>
<accession>A0A9P4V7N6</accession>
<evidence type="ECO:0000256" key="3">
    <source>
        <dbReference type="ARBA" id="ARBA00022827"/>
    </source>
</evidence>
<organism evidence="6 7">
    <name type="scientific">Polyplosphaeria fusca</name>
    <dbReference type="NCBI Taxonomy" id="682080"/>
    <lineage>
        <taxon>Eukaryota</taxon>
        <taxon>Fungi</taxon>
        <taxon>Dikarya</taxon>
        <taxon>Ascomycota</taxon>
        <taxon>Pezizomycotina</taxon>
        <taxon>Dothideomycetes</taxon>
        <taxon>Pleosporomycetidae</taxon>
        <taxon>Pleosporales</taxon>
        <taxon>Tetraplosphaeriaceae</taxon>
        <taxon>Polyplosphaeria</taxon>
    </lineage>
</organism>
<dbReference type="PANTHER" id="PTHR43735:SF3">
    <property type="entry name" value="FERROPTOSIS SUPPRESSOR PROTEIN 1"/>
    <property type="match status" value="1"/>
</dbReference>